<dbReference type="Proteomes" id="UP001153076">
    <property type="component" value="Unassembled WGS sequence"/>
</dbReference>
<dbReference type="EMBL" id="JAKOGI010001373">
    <property type="protein sequence ID" value="KAJ8425954.1"/>
    <property type="molecule type" value="Genomic_DNA"/>
</dbReference>
<accession>A0A9Q1GUV3</accession>
<proteinExistence type="predicted"/>
<name>A0A9Q1GUV3_9CARY</name>
<organism evidence="1 2">
    <name type="scientific">Carnegiea gigantea</name>
    <dbReference type="NCBI Taxonomy" id="171969"/>
    <lineage>
        <taxon>Eukaryota</taxon>
        <taxon>Viridiplantae</taxon>
        <taxon>Streptophyta</taxon>
        <taxon>Embryophyta</taxon>
        <taxon>Tracheophyta</taxon>
        <taxon>Spermatophyta</taxon>
        <taxon>Magnoliopsida</taxon>
        <taxon>eudicotyledons</taxon>
        <taxon>Gunneridae</taxon>
        <taxon>Pentapetalae</taxon>
        <taxon>Caryophyllales</taxon>
        <taxon>Cactineae</taxon>
        <taxon>Cactaceae</taxon>
        <taxon>Cactoideae</taxon>
        <taxon>Echinocereeae</taxon>
        <taxon>Carnegiea</taxon>
    </lineage>
</organism>
<protein>
    <submittedName>
        <fullName evidence="1">Uncharacterized protein</fullName>
    </submittedName>
</protein>
<reference evidence="1" key="1">
    <citation type="submission" date="2022-04" db="EMBL/GenBank/DDBJ databases">
        <title>Carnegiea gigantea Genome sequencing and assembly v2.</title>
        <authorList>
            <person name="Copetti D."/>
            <person name="Sanderson M.J."/>
            <person name="Burquez A."/>
            <person name="Wojciechowski M.F."/>
        </authorList>
    </citation>
    <scope>NUCLEOTIDE SEQUENCE</scope>
    <source>
        <strain evidence="1">SGP5-SGP5p</strain>
        <tissue evidence="1">Aerial part</tissue>
    </source>
</reference>
<gene>
    <name evidence="1" type="ORF">Cgig2_001002</name>
</gene>
<evidence type="ECO:0000313" key="1">
    <source>
        <dbReference type="EMBL" id="KAJ8425954.1"/>
    </source>
</evidence>
<sequence length="196" mass="23076">MSTMVATSGPNAVHRSLLNDIPRSSGTARISILEEGRCMAMEAKGTLTYDHQPDQPITNYQFFKYCMLLRMSLTYWLRALYAQEIATMDKLHLQKSRLESFYITKSKEDWLCLRDSNEKFFFEAIKQRPYINRISSVIDEEDNGSWDHQVITHYFITFYENFLRIEIDTSEMIDDNIINKGYLSVSLQATQTFYLW</sequence>
<evidence type="ECO:0000313" key="2">
    <source>
        <dbReference type="Proteomes" id="UP001153076"/>
    </source>
</evidence>
<keyword evidence="2" id="KW-1185">Reference proteome</keyword>
<dbReference type="AlphaFoldDB" id="A0A9Q1GUV3"/>
<comment type="caution">
    <text evidence="1">The sequence shown here is derived from an EMBL/GenBank/DDBJ whole genome shotgun (WGS) entry which is preliminary data.</text>
</comment>